<dbReference type="InterPro" id="IPR001041">
    <property type="entry name" value="2Fe-2S_ferredoxin-type"/>
</dbReference>
<dbReference type="GO" id="GO:0016491">
    <property type="term" value="F:oxidoreductase activity"/>
    <property type="evidence" value="ECO:0007669"/>
    <property type="project" value="UniProtKB-KW"/>
</dbReference>
<reference evidence="11 12" key="1">
    <citation type="submission" date="2016-10" db="EMBL/GenBank/DDBJ databases">
        <authorList>
            <person name="de Groot N.N."/>
        </authorList>
    </citation>
    <scope>NUCLEOTIDE SEQUENCE [LARGE SCALE GENOMIC DNA]</scope>
    <source>
        <strain evidence="11 12">DSM 43019</strain>
    </source>
</reference>
<dbReference type="CDD" id="cd06214">
    <property type="entry name" value="PA_degradation_oxidoreductase_like"/>
    <property type="match status" value="1"/>
</dbReference>
<dbReference type="PANTHER" id="PTHR47354">
    <property type="entry name" value="NADH OXIDOREDUCTASE HCR"/>
    <property type="match status" value="1"/>
</dbReference>
<dbReference type="PANTHER" id="PTHR47354:SF6">
    <property type="entry name" value="NADH OXIDOREDUCTASE HCR"/>
    <property type="match status" value="1"/>
</dbReference>
<evidence type="ECO:0000256" key="2">
    <source>
        <dbReference type="ARBA" id="ARBA00022630"/>
    </source>
</evidence>
<dbReference type="OrthoDB" id="9796486at2"/>
<evidence type="ECO:0000313" key="11">
    <source>
        <dbReference type="EMBL" id="SFE94274.1"/>
    </source>
</evidence>
<evidence type="ECO:0000256" key="3">
    <source>
        <dbReference type="ARBA" id="ARBA00022714"/>
    </source>
</evidence>
<dbReference type="InterPro" id="IPR036010">
    <property type="entry name" value="2Fe-2S_ferredoxin-like_sf"/>
</dbReference>
<dbReference type="SUPFAM" id="SSF52343">
    <property type="entry name" value="Ferredoxin reductase-like, C-terminal NADP-linked domain"/>
    <property type="match status" value="1"/>
</dbReference>
<dbReference type="InterPro" id="IPR050415">
    <property type="entry name" value="MRET"/>
</dbReference>
<dbReference type="RefSeq" id="WP_093613524.1">
    <property type="nucleotide sequence ID" value="NZ_BOMT01000096.1"/>
</dbReference>
<sequence length="672" mass="70268">MNWENARSLTTADEIDALIGRPPAPVLRKQISALDDGCRAVLARSPIAAFGYRDAGGTSTTTFVGGRPGFARLLSPTRITFDVPPAARGPVSMFFLLPGVGEVLRVNGSLTGDATAGVVVGVEEAFVHCAQAVLRSRLWQPPGPVEPVPEVTGDGPLRDPGLAAFLAAAPFLAISTWDGDGGSDTSPRGDQGAVARILDGRTLLIADRKGNKRADALHNLMRDDRLSLAALVPGRPEELQLRGRATVTTDPAFLRRLELGGAPPHAALLIDVGHAELTTGTAVAGARLWSPAAHVRPGEAPDLMMLAGEHLAANTAPRFVLTAVRAIPGLDRLLRRVMNRAYRSGLRKEGYADSALREVRVTGIRRETPGAVTLVLADGRPFDFRPGQFFTLVTEVGGRPVRRAYSASSAPGATRLEVTVKRIDGGVFSTHAHRGLRVGDRLAVRGPSGTFHPQPAAEIVLVAAGSGITPMMSMIRARLAGPESGRIALLHSSRDETEVIFGAELDRLAAEHPDRLSVTHVLTARDGRIGAARLREWVAGVAPGPDAHYYVCGPEGLADTVHTVLTGLGVPGGQVHSERFHGVPDTATTEPQQLTVTGNGRLIGTAVVAPGQTLLDAGLAAGLPLPYSCTAGGCGSCAVRLTGGDVTTTEPDGTVLTCVSCPLSAVTLDIGR</sequence>
<evidence type="ECO:0000256" key="1">
    <source>
        <dbReference type="ARBA" id="ARBA00001974"/>
    </source>
</evidence>
<dbReference type="InterPro" id="IPR008333">
    <property type="entry name" value="Cbr1-like_FAD-bd_dom"/>
</dbReference>
<evidence type="ECO:0000256" key="7">
    <source>
        <dbReference type="ARBA" id="ARBA00023004"/>
    </source>
</evidence>
<keyword evidence="3" id="KW-0001">2Fe-2S</keyword>
<gene>
    <name evidence="11" type="ORF">SAMN05421541_104599</name>
</gene>
<feature type="domain" description="2Fe-2S ferredoxin-type" evidence="9">
    <location>
        <begin position="592"/>
        <end position="672"/>
    </location>
</feature>
<evidence type="ECO:0000256" key="8">
    <source>
        <dbReference type="ARBA" id="ARBA00023014"/>
    </source>
</evidence>
<keyword evidence="7" id="KW-0408">Iron</keyword>
<dbReference type="Gene3D" id="3.10.20.30">
    <property type="match status" value="1"/>
</dbReference>
<dbReference type="InterPro" id="IPR017938">
    <property type="entry name" value="Riboflavin_synthase-like_b-brl"/>
</dbReference>
<dbReference type="SUPFAM" id="SSF50475">
    <property type="entry name" value="FMN-binding split barrel"/>
    <property type="match status" value="1"/>
</dbReference>
<dbReference type="Gene3D" id="2.30.110.10">
    <property type="entry name" value="Electron Transport, Fmn-binding Protein, Chain A"/>
    <property type="match status" value="1"/>
</dbReference>
<organism evidence="11 12">
    <name type="scientific">Actinoplanes philippinensis</name>
    <dbReference type="NCBI Taxonomy" id="35752"/>
    <lineage>
        <taxon>Bacteria</taxon>
        <taxon>Bacillati</taxon>
        <taxon>Actinomycetota</taxon>
        <taxon>Actinomycetes</taxon>
        <taxon>Micromonosporales</taxon>
        <taxon>Micromonosporaceae</taxon>
        <taxon>Actinoplanes</taxon>
    </lineage>
</organism>
<keyword evidence="6" id="KW-0560">Oxidoreductase</keyword>
<evidence type="ECO:0000256" key="6">
    <source>
        <dbReference type="ARBA" id="ARBA00023002"/>
    </source>
</evidence>
<dbReference type="PRINTS" id="PR00406">
    <property type="entry name" value="CYTB5RDTASE"/>
</dbReference>
<dbReference type="STRING" id="35752.SAMN05421541_104599"/>
<evidence type="ECO:0000259" key="10">
    <source>
        <dbReference type="PROSITE" id="PS51384"/>
    </source>
</evidence>
<dbReference type="Pfam" id="PF00175">
    <property type="entry name" value="NAD_binding_1"/>
    <property type="match status" value="1"/>
</dbReference>
<comment type="cofactor">
    <cofactor evidence="1">
        <name>FAD</name>
        <dbReference type="ChEBI" id="CHEBI:57692"/>
    </cofactor>
</comment>
<dbReference type="PROSITE" id="PS51384">
    <property type="entry name" value="FAD_FR"/>
    <property type="match status" value="1"/>
</dbReference>
<dbReference type="GO" id="GO:0051537">
    <property type="term" value="F:2 iron, 2 sulfur cluster binding"/>
    <property type="evidence" value="ECO:0007669"/>
    <property type="project" value="UniProtKB-KW"/>
</dbReference>
<dbReference type="CDD" id="cd00207">
    <property type="entry name" value="fer2"/>
    <property type="match status" value="1"/>
</dbReference>
<dbReference type="Gene3D" id="2.40.30.10">
    <property type="entry name" value="Translation factors"/>
    <property type="match status" value="1"/>
</dbReference>
<dbReference type="InterPro" id="IPR011576">
    <property type="entry name" value="Pyridox_Oxase_N"/>
</dbReference>
<dbReference type="InterPro" id="IPR006058">
    <property type="entry name" value="2Fe2S_fd_BS"/>
</dbReference>
<dbReference type="InterPro" id="IPR012349">
    <property type="entry name" value="Split_barrel_FMN-bd"/>
</dbReference>
<evidence type="ECO:0008006" key="13">
    <source>
        <dbReference type="Google" id="ProtNLM"/>
    </source>
</evidence>
<dbReference type="SUPFAM" id="SSF63380">
    <property type="entry name" value="Riboflavin synthase domain-like"/>
    <property type="match status" value="1"/>
</dbReference>
<name>A0A1I2EMG7_9ACTN</name>
<keyword evidence="12" id="KW-1185">Reference proteome</keyword>
<keyword evidence="8" id="KW-0411">Iron-sulfur</keyword>
<dbReference type="Pfam" id="PF00111">
    <property type="entry name" value="Fer2"/>
    <property type="match status" value="1"/>
</dbReference>
<dbReference type="GO" id="GO:0046872">
    <property type="term" value="F:metal ion binding"/>
    <property type="evidence" value="ECO:0007669"/>
    <property type="project" value="UniProtKB-KW"/>
</dbReference>
<dbReference type="Pfam" id="PF01243">
    <property type="entry name" value="PNPOx_N"/>
    <property type="match status" value="1"/>
</dbReference>
<dbReference type="InterPro" id="IPR012675">
    <property type="entry name" value="Beta-grasp_dom_sf"/>
</dbReference>
<keyword evidence="5" id="KW-0274">FAD</keyword>
<dbReference type="SUPFAM" id="SSF54292">
    <property type="entry name" value="2Fe-2S ferredoxin-like"/>
    <property type="match status" value="1"/>
</dbReference>
<evidence type="ECO:0000313" key="12">
    <source>
        <dbReference type="Proteomes" id="UP000199645"/>
    </source>
</evidence>
<dbReference type="InterPro" id="IPR001433">
    <property type="entry name" value="OxRdtase_FAD/NAD-bd"/>
</dbReference>
<accession>A0A1I2EMG7</accession>
<feature type="domain" description="FAD-binding FR-type" evidence="10">
    <location>
        <begin position="354"/>
        <end position="454"/>
    </location>
</feature>
<evidence type="ECO:0000259" key="9">
    <source>
        <dbReference type="PROSITE" id="PS51085"/>
    </source>
</evidence>
<protein>
    <recommendedName>
        <fullName evidence="13">Ferredoxin-NADP reductase</fullName>
    </recommendedName>
</protein>
<evidence type="ECO:0000256" key="5">
    <source>
        <dbReference type="ARBA" id="ARBA00022827"/>
    </source>
</evidence>
<dbReference type="EMBL" id="FONV01000004">
    <property type="protein sequence ID" value="SFE94274.1"/>
    <property type="molecule type" value="Genomic_DNA"/>
</dbReference>
<keyword evidence="4" id="KW-0479">Metal-binding</keyword>
<dbReference type="InterPro" id="IPR039261">
    <property type="entry name" value="FNR_nucleotide-bd"/>
</dbReference>
<dbReference type="AlphaFoldDB" id="A0A1I2EMG7"/>
<dbReference type="Proteomes" id="UP000199645">
    <property type="component" value="Unassembled WGS sequence"/>
</dbReference>
<keyword evidence="2" id="KW-0285">Flavoprotein</keyword>
<dbReference type="InterPro" id="IPR017927">
    <property type="entry name" value="FAD-bd_FR_type"/>
</dbReference>
<proteinExistence type="predicted"/>
<evidence type="ECO:0000256" key="4">
    <source>
        <dbReference type="ARBA" id="ARBA00022723"/>
    </source>
</evidence>
<dbReference type="PROSITE" id="PS00197">
    <property type="entry name" value="2FE2S_FER_1"/>
    <property type="match status" value="1"/>
</dbReference>
<dbReference type="Pfam" id="PF00970">
    <property type="entry name" value="FAD_binding_6"/>
    <property type="match status" value="1"/>
</dbReference>
<dbReference type="PROSITE" id="PS51085">
    <property type="entry name" value="2FE2S_FER_2"/>
    <property type="match status" value="1"/>
</dbReference>
<dbReference type="Gene3D" id="3.40.50.80">
    <property type="entry name" value="Nucleotide-binding domain of ferredoxin-NADP reductase (FNR) module"/>
    <property type="match status" value="1"/>
</dbReference>